<feature type="compositionally biased region" description="Low complexity" evidence="4">
    <location>
        <begin position="62"/>
        <end position="71"/>
    </location>
</feature>
<feature type="region of interest" description="Disordered" evidence="4">
    <location>
        <begin position="1"/>
        <end position="76"/>
    </location>
</feature>
<dbReference type="InterPro" id="IPR006767">
    <property type="entry name" value="Cwf19-like_C_dom-2"/>
</dbReference>
<evidence type="ECO:0000259" key="5">
    <source>
        <dbReference type="Pfam" id="PF04676"/>
    </source>
</evidence>
<evidence type="ECO:0000259" key="6">
    <source>
        <dbReference type="Pfam" id="PF04677"/>
    </source>
</evidence>
<feature type="compositionally biased region" description="Basic and acidic residues" evidence="4">
    <location>
        <begin position="195"/>
        <end position="320"/>
    </location>
</feature>
<comment type="caution">
    <text evidence="7">The sequence shown here is derived from an EMBL/GenBank/DDBJ whole genome shotgun (WGS) entry which is preliminary data.</text>
</comment>
<dbReference type="Pfam" id="PF04676">
    <property type="entry name" value="CwfJ_C_2"/>
    <property type="match status" value="1"/>
</dbReference>
<dbReference type="Gene3D" id="3.30.428.10">
    <property type="entry name" value="HIT-like"/>
    <property type="match status" value="1"/>
</dbReference>
<sequence>MDVNVKVSKKKSKKEKKEKKHKKSKKHKIREASSSSSSDSEGSGNEWVEKVAETPSKPPAAAPVASTSSASQRDEWMTAPCMFACVTREQLRAAKEPNEKKKKEEAAKYMLDRPGQTGRELNPFWADNGTGLPSEKPPKPDSLSLNANTVGDQGVSWLRRALQRAKEQAAETGRSLEEVAAERWGSLGKLEELLSEAEGRKVTLSRKPDDRRQSYRRDDDRYDKMTGERGRRDGDRLNDRRHEDKKQHSDNYSRNDDRRFIRKHDDEEPSVRRHHSGEDRRDFRRADDRYSSDRRQDSDRKNGDDDSYDRYRHSSSDVKSRLGFKKPGENDEELRDYRHNQGSSSSNRSWRKKDAAPQAPVPKREEKTESVRARPKSPSPSSSSSESDAEPSTETSSVEQQPEILSDQQMNELAAKLVKAEILGNDELVLQLKKKLEVARQVRAANPKGVTAFAKPKKSENEVVILSRTDSKGFARPLQTNSAHPEPVGGRRKKEKTETHSKDGQRVRYFPDDDKYTLHDMFQKEKLTTVEDQNEMFTKLAGKDGRQEHDFDMDDIFSERAREKESDGKLEARERGRAIQEHKRKERILDGCRWCFDGKELQRHLIVAVGSKSFMCLPPYQSLTEGHCLIIPLHHSTCATHLDEDVWDEMQDFRKALVRMFAADDEDCVLFESAMYLNKFPHMVLQCVPLPREVGDMAPIYFKKAILECESEWSTNKKLVDLSKKGLRNSVPKGLPYFAVDFGNDGGFAHVIEEEKTFPTNFAQEIIGGMLELDHNVWRKPKLENFDQQRRKVLAFSKKWREFDFTKKSNTAKRLKTDDPDSSDSSS</sequence>
<reference evidence="7" key="1">
    <citation type="submission" date="2022-12" db="EMBL/GenBank/DDBJ databases">
        <title>Chromosome-level genome assembly of the bean flower thrips Megalurothrips usitatus.</title>
        <authorList>
            <person name="Ma L."/>
            <person name="Liu Q."/>
            <person name="Li H."/>
            <person name="Cai W."/>
        </authorList>
    </citation>
    <scope>NUCLEOTIDE SEQUENCE</scope>
    <source>
        <strain evidence="7">Cailab_2022a</strain>
    </source>
</reference>
<proteinExistence type="inferred from homology"/>
<dbReference type="PANTHER" id="PTHR12072">
    <property type="entry name" value="CWF19, CELL CYCLE CONTROL PROTEIN"/>
    <property type="match status" value="1"/>
</dbReference>
<feature type="compositionally biased region" description="Basic residues" evidence="4">
    <location>
        <begin position="7"/>
        <end position="29"/>
    </location>
</feature>
<dbReference type="InterPro" id="IPR036265">
    <property type="entry name" value="HIT-like_sf"/>
</dbReference>
<dbReference type="EMBL" id="JAPTSV010000011">
    <property type="protein sequence ID" value="KAJ1522720.1"/>
    <property type="molecule type" value="Genomic_DNA"/>
</dbReference>
<dbReference type="Proteomes" id="UP001075354">
    <property type="component" value="Chromosome 11"/>
</dbReference>
<evidence type="ECO:0000256" key="3">
    <source>
        <dbReference type="ARBA" id="ARBA00070709"/>
    </source>
</evidence>
<keyword evidence="2" id="KW-0175">Coiled coil</keyword>
<organism evidence="7 8">
    <name type="scientific">Megalurothrips usitatus</name>
    <name type="common">bean blossom thrips</name>
    <dbReference type="NCBI Taxonomy" id="439358"/>
    <lineage>
        <taxon>Eukaryota</taxon>
        <taxon>Metazoa</taxon>
        <taxon>Ecdysozoa</taxon>
        <taxon>Arthropoda</taxon>
        <taxon>Hexapoda</taxon>
        <taxon>Insecta</taxon>
        <taxon>Pterygota</taxon>
        <taxon>Neoptera</taxon>
        <taxon>Paraneoptera</taxon>
        <taxon>Thysanoptera</taxon>
        <taxon>Terebrantia</taxon>
        <taxon>Thripoidea</taxon>
        <taxon>Thripidae</taxon>
        <taxon>Megalurothrips</taxon>
    </lineage>
</organism>
<evidence type="ECO:0000313" key="7">
    <source>
        <dbReference type="EMBL" id="KAJ1522720.1"/>
    </source>
</evidence>
<feature type="compositionally biased region" description="Low complexity" evidence="4">
    <location>
        <begin position="33"/>
        <end position="44"/>
    </location>
</feature>
<dbReference type="InterPro" id="IPR006768">
    <property type="entry name" value="Cwf19-like_C_dom-1"/>
</dbReference>
<name>A0AAV7XED3_9NEOP</name>
<feature type="region of interest" description="Disordered" evidence="4">
    <location>
        <begin position="468"/>
        <end position="509"/>
    </location>
</feature>
<dbReference type="SUPFAM" id="SSF54197">
    <property type="entry name" value="HIT-like"/>
    <property type="match status" value="1"/>
</dbReference>
<evidence type="ECO:0000256" key="4">
    <source>
        <dbReference type="SAM" id="MobiDB-lite"/>
    </source>
</evidence>
<feature type="compositionally biased region" description="Basic and acidic residues" evidence="4">
    <location>
        <begin position="495"/>
        <end position="509"/>
    </location>
</feature>
<evidence type="ECO:0000256" key="2">
    <source>
        <dbReference type="ARBA" id="ARBA00023054"/>
    </source>
</evidence>
<accession>A0AAV7XED3</accession>
<evidence type="ECO:0000256" key="1">
    <source>
        <dbReference type="ARBA" id="ARBA00006795"/>
    </source>
</evidence>
<dbReference type="AlphaFoldDB" id="A0AAV7XED3"/>
<feature type="region of interest" description="Disordered" evidence="4">
    <location>
        <begin position="195"/>
        <end position="408"/>
    </location>
</feature>
<dbReference type="GO" id="GO:0071014">
    <property type="term" value="C:post-mRNA release spliceosomal complex"/>
    <property type="evidence" value="ECO:0007669"/>
    <property type="project" value="TreeGrafter"/>
</dbReference>
<feature type="region of interest" description="Disordered" evidence="4">
    <location>
        <begin position="111"/>
        <end position="149"/>
    </location>
</feature>
<feature type="domain" description="Cwf19-like C-terminal" evidence="6">
    <location>
        <begin position="580"/>
        <end position="703"/>
    </location>
</feature>
<feature type="compositionally biased region" description="Low complexity" evidence="4">
    <location>
        <begin position="379"/>
        <end position="397"/>
    </location>
</feature>
<dbReference type="GO" id="GO:0000398">
    <property type="term" value="P:mRNA splicing, via spliceosome"/>
    <property type="evidence" value="ECO:0007669"/>
    <property type="project" value="TreeGrafter"/>
</dbReference>
<comment type="similarity">
    <text evidence="1">Belongs to the CWF19 family.</text>
</comment>
<keyword evidence="8" id="KW-1185">Reference proteome</keyword>
<dbReference type="Pfam" id="PF04677">
    <property type="entry name" value="CwfJ_C_1"/>
    <property type="match status" value="1"/>
</dbReference>
<feature type="domain" description="Cwf19-like protein C-terminal" evidence="5">
    <location>
        <begin position="712"/>
        <end position="806"/>
    </location>
</feature>
<feature type="compositionally biased region" description="Basic and acidic residues" evidence="4">
    <location>
        <begin position="362"/>
        <end position="372"/>
    </location>
</feature>
<gene>
    <name evidence="7" type="ORF">ONE63_001880</name>
</gene>
<evidence type="ECO:0000313" key="8">
    <source>
        <dbReference type="Proteomes" id="UP001075354"/>
    </source>
</evidence>
<dbReference type="FunFam" id="3.30.428.10:FF:000021">
    <property type="entry name" value="CWF19-like protein 2 homolog"/>
    <property type="match status" value="1"/>
</dbReference>
<dbReference type="InterPro" id="IPR040194">
    <property type="entry name" value="Cwf19-like"/>
</dbReference>
<dbReference type="PANTHER" id="PTHR12072:SF5">
    <property type="entry name" value="CWF19-LIKE PROTEIN 2"/>
    <property type="match status" value="1"/>
</dbReference>
<protein>
    <recommendedName>
        <fullName evidence="3">CWF19-like protein 2</fullName>
    </recommendedName>
</protein>